<feature type="region of interest" description="Disordered" evidence="3">
    <location>
        <begin position="485"/>
        <end position="507"/>
    </location>
</feature>
<feature type="transmembrane region" description="Helical" evidence="4">
    <location>
        <begin position="377"/>
        <end position="400"/>
    </location>
</feature>
<evidence type="ECO:0000313" key="6">
    <source>
        <dbReference type="Proteomes" id="UP000014071"/>
    </source>
</evidence>
<gene>
    <name evidence="5" type="ORF">PHSY_004253</name>
</gene>
<dbReference type="HOGENOM" id="CLU_001265_1_2_1"/>
<evidence type="ECO:0000313" key="5">
    <source>
        <dbReference type="EMBL" id="GAC96670.1"/>
    </source>
</evidence>
<dbReference type="AlphaFoldDB" id="R9PEZ4"/>
<keyword evidence="4" id="KW-1133">Transmembrane helix</keyword>
<feature type="compositionally biased region" description="Polar residues" evidence="3">
    <location>
        <begin position="29"/>
        <end position="40"/>
    </location>
</feature>
<keyword evidence="4" id="KW-0812">Transmembrane</keyword>
<dbReference type="RefSeq" id="XP_012190257.1">
    <property type="nucleotide sequence ID" value="XM_012334867.1"/>
</dbReference>
<feature type="compositionally biased region" description="Polar residues" evidence="3">
    <location>
        <begin position="1"/>
        <end position="21"/>
    </location>
</feature>
<feature type="transmembrane region" description="Helical" evidence="4">
    <location>
        <begin position="449"/>
        <end position="470"/>
    </location>
</feature>
<feature type="transmembrane region" description="Helical" evidence="4">
    <location>
        <begin position="354"/>
        <end position="371"/>
    </location>
</feature>
<organism evidence="5 6">
    <name type="scientific">Pseudozyma hubeiensis (strain SY62)</name>
    <name type="common">Yeast</name>
    <dbReference type="NCBI Taxonomy" id="1305764"/>
    <lineage>
        <taxon>Eukaryota</taxon>
        <taxon>Fungi</taxon>
        <taxon>Dikarya</taxon>
        <taxon>Basidiomycota</taxon>
        <taxon>Ustilaginomycotina</taxon>
        <taxon>Ustilaginomycetes</taxon>
        <taxon>Ustilaginales</taxon>
        <taxon>Ustilaginaceae</taxon>
        <taxon>Pseudozyma</taxon>
    </lineage>
</organism>
<feature type="transmembrane region" description="Helical" evidence="4">
    <location>
        <begin position="61"/>
        <end position="89"/>
    </location>
</feature>
<feature type="transmembrane region" description="Helical" evidence="4">
    <location>
        <begin position="280"/>
        <end position="308"/>
    </location>
</feature>
<dbReference type="eggNOG" id="KOG2504">
    <property type="taxonomic scope" value="Eukaryota"/>
</dbReference>
<name>R9PEZ4_PSEHS</name>
<dbReference type="SUPFAM" id="SSF103473">
    <property type="entry name" value="MFS general substrate transporter"/>
    <property type="match status" value="1"/>
</dbReference>
<evidence type="ECO:0000256" key="3">
    <source>
        <dbReference type="SAM" id="MobiDB-lite"/>
    </source>
</evidence>
<dbReference type="InterPro" id="IPR036259">
    <property type="entry name" value="MFS_trans_sf"/>
</dbReference>
<dbReference type="OrthoDB" id="2213137at2759"/>
<dbReference type="GO" id="GO:0022857">
    <property type="term" value="F:transmembrane transporter activity"/>
    <property type="evidence" value="ECO:0007669"/>
    <property type="project" value="InterPro"/>
</dbReference>
<feature type="transmembrane region" description="Helical" evidence="4">
    <location>
        <begin position="129"/>
        <end position="148"/>
    </location>
</feature>
<comment type="similarity">
    <text evidence="2">Belongs to the major facilitator superfamily. Monocarboxylate porter (TC 2.A.1.13) family.</text>
</comment>
<proteinExistence type="inferred from homology"/>
<comment type="subcellular location">
    <subcellularLocation>
        <location evidence="1">Membrane</location>
        <topology evidence="1">Multi-pass membrane protein</topology>
    </subcellularLocation>
</comment>
<sequence>MTRQTDTIQPQQLAATTTSESKQTHHDSTTPPHGTQVDLSTTDNVKLSDSQFTIREGGYGWVNVVCSIFLNAVTWGVNTTFGVYFSYYLQNDYFTGATPMRYAYVGGLSVASCMLVAPFVNLLWRSTGWFKTPLILGAVLVSMGQIGAGLCKTYVQLLFTQGFVFGVGLGLTMIPTQPLLSQWFRRKLSYAQGLSAAGSGLGGLVLANTTRYLIQEKSLEYALICNGIVSLVVLIPCITLMKSTEPQSMRFLPARFRSAKAFELSPTAAKIRKNPLELKWLIHPGYAFILLFGIFSMIGYFVAIYTLAAYATSGLGLTQKQASTLQSILAAGQMIGRPLCGLLLDLIGRHPCTIMIQTLAGLTCFAFWLPARSFGLLVVFAITQGLLGGTVWSSVAPLSAEVVGIRDLPSALAVFWLVAGVIPGQFGQPMAVALINYSRDHLGRTGPNAYLISIGFCGACFVMSGVSLCLSWRFVRSRNKAQQLESAEQTVDTTSPSPAALQTQEKL</sequence>
<dbReference type="GO" id="GO:0016020">
    <property type="term" value="C:membrane"/>
    <property type="evidence" value="ECO:0007669"/>
    <property type="project" value="UniProtKB-SubCell"/>
</dbReference>
<evidence type="ECO:0000256" key="4">
    <source>
        <dbReference type="SAM" id="Phobius"/>
    </source>
</evidence>
<feature type="transmembrane region" description="Helical" evidence="4">
    <location>
        <begin position="154"/>
        <end position="176"/>
    </location>
</feature>
<protein>
    <submittedName>
        <fullName evidence="5">Major facilitator super</fullName>
    </submittedName>
</protein>
<dbReference type="Pfam" id="PF07690">
    <property type="entry name" value="MFS_1"/>
    <property type="match status" value="1"/>
</dbReference>
<dbReference type="PANTHER" id="PTHR11360:SF315">
    <property type="entry name" value="TRANSPORTER MCH2-RELATED"/>
    <property type="match status" value="1"/>
</dbReference>
<feature type="transmembrane region" description="Helical" evidence="4">
    <location>
        <begin position="188"/>
        <end position="209"/>
    </location>
</feature>
<evidence type="ECO:0000256" key="1">
    <source>
        <dbReference type="ARBA" id="ARBA00004141"/>
    </source>
</evidence>
<dbReference type="Gene3D" id="1.20.1250.20">
    <property type="entry name" value="MFS general substrate transporter like domains"/>
    <property type="match status" value="2"/>
</dbReference>
<dbReference type="InterPro" id="IPR050327">
    <property type="entry name" value="Proton-linked_MCT"/>
</dbReference>
<dbReference type="EMBL" id="DF238805">
    <property type="protein sequence ID" value="GAC96670.1"/>
    <property type="molecule type" value="Genomic_DNA"/>
</dbReference>
<keyword evidence="4" id="KW-0472">Membrane</keyword>
<accession>R9PEZ4</accession>
<feature type="transmembrane region" description="Helical" evidence="4">
    <location>
        <begin position="221"/>
        <end position="241"/>
    </location>
</feature>
<dbReference type="Proteomes" id="UP000014071">
    <property type="component" value="Unassembled WGS sequence"/>
</dbReference>
<keyword evidence="6" id="KW-1185">Reference proteome</keyword>
<feature type="region of interest" description="Disordered" evidence="3">
    <location>
        <begin position="1"/>
        <end position="40"/>
    </location>
</feature>
<evidence type="ECO:0000256" key="2">
    <source>
        <dbReference type="ARBA" id="ARBA00006727"/>
    </source>
</evidence>
<dbReference type="GeneID" id="24109536"/>
<dbReference type="PANTHER" id="PTHR11360">
    <property type="entry name" value="MONOCARBOXYLATE TRANSPORTER"/>
    <property type="match status" value="1"/>
</dbReference>
<feature type="transmembrane region" description="Helical" evidence="4">
    <location>
        <begin position="412"/>
        <end position="437"/>
    </location>
</feature>
<feature type="transmembrane region" description="Helical" evidence="4">
    <location>
        <begin position="101"/>
        <end position="122"/>
    </location>
</feature>
<dbReference type="InterPro" id="IPR011701">
    <property type="entry name" value="MFS"/>
</dbReference>
<reference evidence="6" key="1">
    <citation type="journal article" date="2013" name="Genome Announc.">
        <title>Draft genome sequence of the basidiomycetous yeast-like fungus Pseudozyma hubeiensis SY62, which produces an abundant amount of the biosurfactant mannosylerythritol lipids.</title>
        <authorList>
            <person name="Konishi M."/>
            <person name="Hatada Y."/>
            <person name="Horiuchi J."/>
        </authorList>
    </citation>
    <scope>NUCLEOTIDE SEQUENCE [LARGE SCALE GENOMIC DNA]</scope>
    <source>
        <strain evidence="6">SY62</strain>
    </source>
</reference>